<evidence type="ECO:0000313" key="1">
    <source>
        <dbReference type="EMBL" id="SEN57276.1"/>
    </source>
</evidence>
<sequence>MDPKYEEIIVKNFFINRIRDRILYELSSPKRRIHALNRLCHNYKDTLDEKYLIEVPKPNSNYAEIVSLLKKYGAGNFCYAISFNKDIDGKHLPLSDALKKAVGYGLPSLLICIPDELGYFESEQEFGSPKRFIIKKGAH</sequence>
<accession>A0A1H8HMP0</accession>
<dbReference type="Proteomes" id="UP000199695">
    <property type="component" value="Unassembled WGS sequence"/>
</dbReference>
<dbReference type="OrthoDB" id="2354360at2"/>
<dbReference type="RefSeq" id="WP_089971195.1">
    <property type="nucleotide sequence ID" value="NZ_FOCQ01000014.1"/>
</dbReference>
<dbReference type="STRING" id="1173111.SAMN05444955_114105"/>
<reference evidence="1 2" key="1">
    <citation type="submission" date="2016-10" db="EMBL/GenBank/DDBJ databases">
        <authorList>
            <person name="de Groot N.N."/>
        </authorList>
    </citation>
    <scope>NUCLEOTIDE SEQUENCE [LARGE SCALE GENOMIC DNA]</scope>
    <source>
        <strain evidence="1 2">DSM 46701</strain>
    </source>
</reference>
<name>A0A1H8HMP0_9BACL</name>
<evidence type="ECO:0000313" key="2">
    <source>
        <dbReference type="Proteomes" id="UP000199695"/>
    </source>
</evidence>
<proteinExistence type="predicted"/>
<protein>
    <submittedName>
        <fullName evidence="1">Uncharacterized protein</fullName>
    </submittedName>
</protein>
<dbReference type="EMBL" id="FOCQ01000014">
    <property type="protein sequence ID" value="SEN57276.1"/>
    <property type="molecule type" value="Genomic_DNA"/>
</dbReference>
<organism evidence="1 2">
    <name type="scientific">Lihuaxuella thermophila</name>
    <dbReference type="NCBI Taxonomy" id="1173111"/>
    <lineage>
        <taxon>Bacteria</taxon>
        <taxon>Bacillati</taxon>
        <taxon>Bacillota</taxon>
        <taxon>Bacilli</taxon>
        <taxon>Bacillales</taxon>
        <taxon>Thermoactinomycetaceae</taxon>
        <taxon>Lihuaxuella</taxon>
    </lineage>
</organism>
<keyword evidence="2" id="KW-1185">Reference proteome</keyword>
<dbReference type="AlphaFoldDB" id="A0A1H8HMP0"/>
<gene>
    <name evidence="1" type="ORF">SAMN05444955_114105</name>
</gene>